<dbReference type="AlphaFoldDB" id="A0A4Z1KQH6"/>
<dbReference type="PANTHER" id="PTHR38795:SF1">
    <property type="entry name" value="DUF6604 DOMAIN-CONTAINING PROTEIN"/>
    <property type="match status" value="1"/>
</dbReference>
<reference evidence="3 4" key="1">
    <citation type="submission" date="2017-12" db="EMBL/GenBank/DDBJ databases">
        <title>Comparative genomics of Botrytis spp.</title>
        <authorList>
            <person name="Valero-Jimenez C.A."/>
            <person name="Tapia P."/>
            <person name="Veloso J."/>
            <person name="Silva-Moreno E."/>
            <person name="Staats M."/>
            <person name="Valdes J.H."/>
            <person name="Van Kan J.A.L."/>
        </authorList>
    </citation>
    <scope>NUCLEOTIDE SEQUENCE [LARGE SCALE GENOMIC DNA]</scope>
    <source>
        <strain evidence="3 4">MUCL3349</strain>
    </source>
</reference>
<feature type="compositionally biased region" description="Polar residues" evidence="1">
    <location>
        <begin position="185"/>
        <end position="195"/>
    </location>
</feature>
<evidence type="ECO:0000313" key="3">
    <source>
        <dbReference type="EMBL" id="TGO86802.1"/>
    </source>
</evidence>
<comment type="caution">
    <text evidence="3">The sequence shown here is derived from an EMBL/GenBank/DDBJ whole genome shotgun (WGS) entry which is preliminary data.</text>
</comment>
<name>A0A4Z1KQH6_9HELO</name>
<evidence type="ECO:0000256" key="1">
    <source>
        <dbReference type="SAM" id="MobiDB-lite"/>
    </source>
</evidence>
<dbReference type="Proteomes" id="UP000297280">
    <property type="component" value="Unassembled WGS sequence"/>
</dbReference>
<feature type="domain" description="DUF6604" evidence="2">
    <location>
        <begin position="19"/>
        <end position="197"/>
    </location>
</feature>
<gene>
    <name evidence="3" type="ORF">BPOR_0275g00050</name>
</gene>
<dbReference type="Pfam" id="PF20253">
    <property type="entry name" value="DUF6604"/>
    <property type="match status" value="1"/>
</dbReference>
<protein>
    <recommendedName>
        <fullName evidence="2">DUF6604 domain-containing protein</fullName>
    </recommendedName>
</protein>
<sequence>MSKIAAPPIGNASTPVPVLKTQPRLKGKARKLAKECKERQQVQESVPVLKTPSKKYTITTIEILKQAKFVTEKIELPQTVRKVLQRAIHARKRCADWFESSKFGNQSSNNGHQHFNELLQDILSALDQGENDRSHSNSMNVSCKTSRNSQDTESSWTENFNRFQNLEIEDCFEEDSEVENDQESSEPNVDTPDTSDTFHRSEQEILRNAPKLFSKARSYDTIAAVIFYANGSNTEKDPTQKMEPKELLRPTPFDDFIYLSTARILMKHDNICKMGAGYPILLLPLRAAYISCPELLRTPYMDKKEKEDALLSQLIIDLDLFDIYNRLTKEDVVRGPALYAPPAADALTAGLSKLKVEGHISVTVVFASQIFLDLNEILGDDITEGRKDWERLASKSQSSLDSCLYLPKDTASGYCWNPNDLHTLKKILEINSRYTDSTMFKKLKDCFVDENCPGPDWGKVIYNESTSTTSLVNRLDQYSSSTSVLQPMASKKTHCTEKGNLPGVQFSKDPVLTNTNTRFPVRAILSDGRLARDWSKKRLIRIGAVTKVGNTETHNQQLIKRFRQLDIRLIRPHSDSLFFYTHNPVYCGMIALRLTTSYDDAGLAHADYHLVMSFTAHLYEECIRTNLIQKRWPAMKTMIKLHRKDVFDGKVPKSADEAYNIFSNNFYISKVSDRAYTRARPSSNLTMPKLSRNPLSQAIRPFLEHQASFNESTNNLQNLVQSLPSAVMTNGTHRRAKRQLTSIQLLRVLEKFLPDEMPKIQFDYISLTIACYRLLEKIRLAIDPTGTQNPKRAKPGGIEPAYLFMTLDILSKGRTGGENPLLKIVAGVLEKFVGEEILKK</sequence>
<feature type="compositionally biased region" description="Acidic residues" evidence="1">
    <location>
        <begin position="173"/>
        <end position="184"/>
    </location>
</feature>
<dbReference type="PANTHER" id="PTHR38795">
    <property type="entry name" value="DUF6604 DOMAIN-CONTAINING PROTEIN"/>
    <property type="match status" value="1"/>
</dbReference>
<organism evidence="3 4">
    <name type="scientific">Botrytis porri</name>
    <dbReference type="NCBI Taxonomy" id="87229"/>
    <lineage>
        <taxon>Eukaryota</taxon>
        <taxon>Fungi</taxon>
        <taxon>Dikarya</taxon>
        <taxon>Ascomycota</taxon>
        <taxon>Pezizomycotina</taxon>
        <taxon>Leotiomycetes</taxon>
        <taxon>Helotiales</taxon>
        <taxon>Sclerotiniaceae</taxon>
        <taxon>Botrytis</taxon>
    </lineage>
</organism>
<accession>A0A4Z1KQH6</accession>
<dbReference type="InterPro" id="IPR046539">
    <property type="entry name" value="DUF6604"/>
</dbReference>
<feature type="compositionally biased region" description="Polar residues" evidence="1">
    <location>
        <begin position="136"/>
        <end position="157"/>
    </location>
</feature>
<keyword evidence="4" id="KW-1185">Reference proteome</keyword>
<dbReference type="STRING" id="87229.A0A4Z1KQH6"/>
<dbReference type="EMBL" id="PQXO01000274">
    <property type="protein sequence ID" value="TGO86802.1"/>
    <property type="molecule type" value="Genomic_DNA"/>
</dbReference>
<proteinExistence type="predicted"/>
<feature type="region of interest" description="Disordered" evidence="1">
    <location>
        <begin position="173"/>
        <end position="197"/>
    </location>
</feature>
<evidence type="ECO:0000259" key="2">
    <source>
        <dbReference type="Pfam" id="PF20253"/>
    </source>
</evidence>
<feature type="region of interest" description="Disordered" evidence="1">
    <location>
        <begin position="129"/>
        <end position="157"/>
    </location>
</feature>
<evidence type="ECO:0000313" key="4">
    <source>
        <dbReference type="Proteomes" id="UP000297280"/>
    </source>
</evidence>